<dbReference type="EMBL" id="CM023472">
    <property type="protein sequence ID" value="KAH7960110.1"/>
    <property type="molecule type" value="Genomic_DNA"/>
</dbReference>
<reference evidence="1" key="1">
    <citation type="submission" date="2020-05" db="EMBL/GenBank/DDBJ databases">
        <title>Large-scale comparative analyses of tick genomes elucidate their genetic diversity and vector capacities.</title>
        <authorList>
            <person name="Jia N."/>
            <person name="Wang J."/>
            <person name="Shi W."/>
            <person name="Du L."/>
            <person name="Sun Y."/>
            <person name="Zhan W."/>
            <person name="Jiang J."/>
            <person name="Wang Q."/>
            <person name="Zhang B."/>
            <person name="Ji P."/>
            <person name="Sakyi L.B."/>
            <person name="Cui X."/>
            <person name="Yuan T."/>
            <person name="Jiang B."/>
            <person name="Yang W."/>
            <person name="Lam T.T.-Y."/>
            <person name="Chang Q."/>
            <person name="Ding S."/>
            <person name="Wang X."/>
            <person name="Zhu J."/>
            <person name="Ruan X."/>
            <person name="Zhao L."/>
            <person name="Wei J."/>
            <person name="Que T."/>
            <person name="Du C."/>
            <person name="Cheng J."/>
            <person name="Dai P."/>
            <person name="Han X."/>
            <person name="Huang E."/>
            <person name="Gao Y."/>
            <person name="Liu J."/>
            <person name="Shao H."/>
            <person name="Ye R."/>
            <person name="Li L."/>
            <person name="Wei W."/>
            <person name="Wang X."/>
            <person name="Wang C."/>
            <person name="Yang T."/>
            <person name="Huo Q."/>
            <person name="Li W."/>
            <person name="Guo W."/>
            <person name="Chen H."/>
            <person name="Zhou L."/>
            <person name="Ni X."/>
            <person name="Tian J."/>
            <person name="Zhou Y."/>
            <person name="Sheng Y."/>
            <person name="Liu T."/>
            <person name="Pan Y."/>
            <person name="Xia L."/>
            <person name="Li J."/>
            <person name="Zhao F."/>
            <person name="Cao W."/>
        </authorList>
    </citation>
    <scope>NUCLEOTIDE SEQUENCE</scope>
    <source>
        <strain evidence="1">Dsil-2018</strain>
    </source>
</reference>
<keyword evidence="2" id="KW-1185">Reference proteome</keyword>
<proteinExistence type="predicted"/>
<gene>
    <name evidence="1" type="ORF">HPB49_017025</name>
</gene>
<comment type="caution">
    <text evidence="1">The sequence shown here is derived from an EMBL/GenBank/DDBJ whole genome shotgun (WGS) entry which is preliminary data.</text>
</comment>
<accession>A0ACB8D6W6</accession>
<dbReference type="Proteomes" id="UP000821865">
    <property type="component" value="Chromosome 3"/>
</dbReference>
<organism evidence="1 2">
    <name type="scientific">Dermacentor silvarum</name>
    <name type="common">Tick</name>
    <dbReference type="NCBI Taxonomy" id="543639"/>
    <lineage>
        <taxon>Eukaryota</taxon>
        <taxon>Metazoa</taxon>
        <taxon>Ecdysozoa</taxon>
        <taxon>Arthropoda</taxon>
        <taxon>Chelicerata</taxon>
        <taxon>Arachnida</taxon>
        <taxon>Acari</taxon>
        <taxon>Parasitiformes</taxon>
        <taxon>Ixodida</taxon>
        <taxon>Ixodoidea</taxon>
        <taxon>Ixodidae</taxon>
        <taxon>Rhipicephalinae</taxon>
        <taxon>Dermacentor</taxon>
    </lineage>
</organism>
<evidence type="ECO:0000313" key="2">
    <source>
        <dbReference type="Proteomes" id="UP000821865"/>
    </source>
</evidence>
<name>A0ACB8D6W6_DERSI</name>
<sequence length="1053" mass="115287">MDIRKFFTSSGPAPVKRAADDTKRQPDEKSKSKQSTKAAKEPAKPKALEKKEKKTSPVKVPKKEKHEPAKPVSAKEKKESGKKPRQRIVMLDSDSEDEEPIPKKAKKQAKECKAVTVDSDEGSEDPVALKPAERTETAVSKDASPKKPVRKVNGKEPPSQKLVPVSADDFFTSASLSPASKLSLKAAQAKKVSTAKESHDDDDFQKTLDRLDEKPQEKQLATRSSPRKTIKDSERSQKSGKPAESPIARKASPSKGNVQKPEPSQKLEKEKATVKCTPEKRKAESQGSASPLSKKPEKALTPKKGSSRTVLKKTEEATPGKQAVKKERSAPSKEEVPKKEKPAAATSPAFRRGNAASYQSYLNREGPRLLGTRDIPEGAPGCLKGVTLVVTGVLECIERDDAKELLERCGAKVTQSVSRNTTYVVAGRDSGPAKIRKAEECKVEIIDENALYELIESRSGGAGKRKAEKAEVKEEPEEASTPKKKRKVDSEDSSEDHQEKRVPKVSEHAISPNKKSGATAAGETPSTSSGQKTWTPSEMWVDKYKPQTTKQIIGQQGDKSNCGKLLLWLRNWHKSRAGPKKPIPKWGGGGGDGSAFKAALLSGSPGIGKTTTATLAAREAGYSILEMNASDTRSKKSLVEHVAETLGNLTLTGSGMTSKHVLIMDEVDGMAGNEDRGGELIGLIKSTRIPIICICNDRSHPKMRSLLNYCFDLRFQRPQVKQIQAALMSIACKEGLSISPAIVQEIVMASNQDVRQALHNLSLWSSRAKSMSVAQVKADAGKGTKDIKMGGQSMTLNEKAALFFHDYNMVPLFVQDNYLHIQPLEAKGDPKKHLRLVSDAADSISYGDVVERQIRQHGNWSLLPMQAFFASVIPGELVRGHMREMVSFPAWFGKNSSTTKRHRLLRELKHHTYTRVSADRTQLSMDYVGPLLDSLTKPLIDKGADGVPSAVRRMHHYYLQRADLDNLCDLALWPGMGDPMGRIDSKVKAALTRSLNKEAFMMPYATGDFVKKKAKKGAGKAGKLAASQGDEENPEEEAEEEDDEPDPTLVDYE</sequence>
<protein>
    <submittedName>
        <fullName evidence="1">Uncharacterized protein</fullName>
    </submittedName>
</protein>
<evidence type="ECO:0000313" key="1">
    <source>
        <dbReference type="EMBL" id="KAH7960110.1"/>
    </source>
</evidence>